<dbReference type="Proteomes" id="UP001163603">
    <property type="component" value="Chromosome 5"/>
</dbReference>
<gene>
    <name evidence="1" type="ORF">Pint_27174</name>
</gene>
<comment type="caution">
    <text evidence="1">The sequence shown here is derived from an EMBL/GenBank/DDBJ whole genome shotgun (WGS) entry which is preliminary data.</text>
</comment>
<keyword evidence="2" id="KW-1185">Reference proteome</keyword>
<accession>A0ACC0YTL5</accession>
<dbReference type="EMBL" id="CM047740">
    <property type="protein sequence ID" value="KAJ0040621.1"/>
    <property type="molecule type" value="Genomic_DNA"/>
</dbReference>
<evidence type="ECO:0000313" key="2">
    <source>
        <dbReference type="Proteomes" id="UP001163603"/>
    </source>
</evidence>
<organism evidence="1 2">
    <name type="scientific">Pistacia integerrima</name>
    <dbReference type="NCBI Taxonomy" id="434235"/>
    <lineage>
        <taxon>Eukaryota</taxon>
        <taxon>Viridiplantae</taxon>
        <taxon>Streptophyta</taxon>
        <taxon>Embryophyta</taxon>
        <taxon>Tracheophyta</taxon>
        <taxon>Spermatophyta</taxon>
        <taxon>Magnoliopsida</taxon>
        <taxon>eudicotyledons</taxon>
        <taxon>Gunneridae</taxon>
        <taxon>Pentapetalae</taxon>
        <taxon>rosids</taxon>
        <taxon>malvids</taxon>
        <taxon>Sapindales</taxon>
        <taxon>Anacardiaceae</taxon>
        <taxon>Pistacia</taxon>
    </lineage>
</organism>
<proteinExistence type="predicted"/>
<sequence>MLTNDLLTCSNQLKIRLISKTPLNFSYTDSGLLSYKPII</sequence>
<evidence type="ECO:0000313" key="1">
    <source>
        <dbReference type="EMBL" id="KAJ0040621.1"/>
    </source>
</evidence>
<reference evidence="2" key="1">
    <citation type="journal article" date="2023" name="G3 (Bethesda)">
        <title>Genome assembly and association tests identify interacting loci associated with vigor, precocity, and sex in interspecific pistachio rootstocks.</title>
        <authorList>
            <person name="Palmer W."/>
            <person name="Jacygrad E."/>
            <person name="Sagayaradj S."/>
            <person name="Cavanaugh K."/>
            <person name="Han R."/>
            <person name="Bertier L."/>
            <person name="Beede B."/>
            <person name="Kafkas S."/>
            <person name="Golino D."/>
            <person name="Preece J."/>
            <person name="Michelmore R."/>
        </authorList>
    </citation>
    <scope>NUCLEOTIDE SEQUENCE [LARGE SCALE GENOMIC DNA]</scope>
</reference>
<name>A0ACC0YTL5_9ROSI</name>
<protein>
    <submittedName>
        <fullName evidence="1">Uncharacterized protein</fullName>
    </submittedName>
</protein>